<gene>
    <name evidence="1" type="ORF">BRADI_3g23306v3</name>
</gene>
<keyword evidence="3" id="KW-1185">Reference proteome</keyword>
<accession>A0A2K2CZ24</accession>
<dbReference type="Proteomes" id="UP000008810">
    <property type="component" value="Chromosome 3"/>
</dbReference>
<organism evidence="1">
    <name type="scientific">Brachypodium distachyon</name>
    <name type="common">Purple false brome</name>
    <name type="synonym">Trachynia distachya</name>
    <dbReference type="NCBI Taxonomy" id="15368"/>
    <lineage>
        <taxon>Eukaryota</taxon>
        <taxon>Viridiplantae</taxon>
        <taxon>Streptophyta</taxon>
        <taxon>Embryophyta</taxon>
        <taxon>Tracheophyta</taxon>
        <taxon>Spermatophyta</taxon>
        <taxon>Magnoliopsida</taxon>
        <taxon>Liliopsida</taxon>
        <taxon>Poales</taxon>
        <taxon>Poaceae</taxon>
        <taxon>BOP clade</taxon>
        <taxon>Pooideae</taxon>
        <taxon>Stipodae</taxon>
        <taxon>Brachypodieae</taxon>
        <taxon>Brachypodium</taxon>
    </lineage>
</organism>
<reference evidence="1 2" key="1">
    <citation type="journal article" date="2010" name="Nature">
        <title>Genome sequencing and analysis of the model grass Brachypodium distachyon.</title>
        <authorList>
            <consortium name="International Brachypodium Initiative"/>
        </authorList>
    </citation>
    <scope>NUCLEOTIDE SEQUENCE [LARGE SCALE GENOMIC DNA]</scope>
    <source>
        <strain evidence="1 2">Bd21</strain>
    </source>
</reference>
<name>A0A2K2CZ24_BRADI</name>
<dbReference type="EnsemblPlants" id="PNT67280">
    <property type="protein sequence ID" value="PNT67280"/>
    <property type="gene ID" value="BRADI_3g23306v3"/>
</dbReference>
<evidence type="ECO:0000313" key="2">
    <source>
        <dbReference type="EnsemblPlants" id="PNT67280"/>
    </source>
</evidence>
<protein>
    <submittedName>
        <fullName evidence="1 2">Uncharacterized protein</fullName>
    </submittedName>
</protein>
<reference evidence="1" key="2">
    <citation type="submission" date="2017-06" db="EMBL/GenBank/DDBJ databases">
        <title>WGS assembly of Brachypodium distachyon.</title>
        <authorList>
            <consortium name="The International Brachypodium Initiative"/>
            <person name="Lucas S."/>
            <person name="Harmon-Smith M."/>
            <person name="Lail K."/>
            <person name="Tice H."/>
            <person name="Grimwood J."/>
            <person name="Bruce D."/>
            <person name="Barry K."/>
            <person name="Shu S."/>
            <person name="Lindquist E."/>
            <person name="Wang M."/>
            <person name="Pitluck S."/>
            <person name="Vogel J.P."/>
            <person name="Garvin D.F."/>
            <person name="Mockler T.C."/>
            <person name="Schmutz J."/>
            <person name="Rokhsar D."/>
            <person name="Bevan M.W."/>
        </authorList>
    </citation>
    <scope>NUCLEOTIDE SEQUENCE</scope>
    <source>
        <strain evidence="1">Bd21</strain>
    </source>
</reference>
<reference evidence="2" key="3">
    <citation type="submission" date="2018-08" db="UniProtKB">
        <authorList>
            <consortium name="EnsemblPlants"/>
        </authorList>
    </citation>
    <scope>IDENTIFICATION</scope>
    <source>
        <strain evidence="2">cv. Bd21</strain>
    </source>
</reference>
<sequence length="139" mass="14525">MVAQPALLQPRGPRPTCPPCRHARSAGTDPALCACDGSDVPRLYISFSSLQSGRLYAPHPPSPTAIVFPSSSVLCGASAPGLPPGFLFAVRSCCFPPPVSHVLSRTFACVRLGCCRRAVRVCSSLGPAGNRVFFAACLL</sequence>
<evidence type="ECO:0000313" key="3">
    <source>
        <dbReference type="Proteomes" id="UP000008810"/>
    </source>
</evidence>
<dbReference type="EMBL" id="CM000882">
    <property type="protein sequence ID" value="PNT67280.1"/>
    <property type="molecule type" value="Genomic_DNA"/>
</dbReference>
<dbReference type="Gramene" id="PNT67280">
    <property type="protein sequence ID" value="PNT67280"/>
    <property type="gene ID" value="BRADI_3g23306v3"/>
</dbReference>
<dbReference type="InParanoid" id="A0A2K2CZ24"/>
<evidence type="ECO:0000313" key="1">
    <source>
        <dbReference type="EMBL" id="PNT67280.1"/>
    </source>
</evidence>
<dbReference type="AlphaFoldDB" id="A0A2K2CZ24"/>
<proteinExistence type="predicted"/>